<dbReference type="AlphaFoldDB" id="A0A232LLM6"/>
<evidence type="ECO:0000256" key="4">
    <source>
        <dbReference type="ARBA" id="ARBA00023110"/>
    </source>
</evidence>
<evidence type="ECO:0000259" key="7">
    <source>
        <dbReference type="PROSITE" id="PS50059"/>
    </source>
</evidence>
<comment type="catalytic activity">
    <reaction evidence="1 6">
        <text>[protein]-peptidylproline (omega=180) = [protein]-peptidylproline (omega=0)</text>
        <dbReference type="Rhea" id="RHEA:16237"/>
        <dbReference type="Rhea" id="RHEA-COMP:10747"/>
        <dbReference type="Rhea" id="RHEA-COMP:10748"/>
        <dbReference type="ChEBI" id="CHEBI:83833"/>
        <dbReference type="ChEBI" id="CHEBI:83834"/>
        <dbReference type="EC" id="5.2.1.8"/>
    </reaction>
</comment>
<dbReference type="EMBL" id="NPHW01008565">
    <property type="protein sequence ID" value="OXV05070.1"/>
    <property type="molecule type" value="Genomic_DNA"/>
</dbReference>
<dbReference type="GO" id="GO:0005783">
    <property type="term" value="C:endoplasmic reticulum"/>
    <property type="evidence" value="ECO:0007669"/>
    <property type="project" value="TreeGrafter"/>
</dbReference>
<proteinExistence type="predicted"/>
<evidence type="ECO:0000256" key="5">
    <source>
        <dbReference type="ARBA" id="ARBA00023235"/>
    </source>
</evidence>
<dbReference type="OrthoDB" id="1902587at2759"/>
<dbReference type="GO" id="GO:0003755">
    <property type="term" value="F:peptidyl-prolyl cis-trans isomerase activity"/>
    <property type="evidence" value="ECO:0007669"/>
    <property type="project" value="UniProtKB-KW"/>
</dbReference>
<comment type="function">
    <text evidence="2">PPIases accelerate the folding of proteins. It catalyzes the cis-trans isomerization of proline imidic peptide bonds in oligopeptides.</text>
</comment>
<keyword evidence="9" id="KW-1185">Reference proteome</keyword>
<name>A0A232LLM6_9EURO</name>
<dbReference type="PANTHER" id="PTHR45779">
    <property type="entry name" value="PEPTIDYLPROLYL ISOMERASE"/>
    <property type="match status" value="1"/>
</dbReference>
<evidence type="ECO:0000256" key="6">
    <source>
        <dbReference type="PROSITE-ProRule" id="PRU00277"/>
    </source>
</evidence>
<dbReference type="InterPro" id="IPR001179">
    <property type="entry name" value="PPIase_FKBP_dom"/>
</dbReference>
<dbReference type="SUPFAM" id="SSF54534">
    <property type="entry name" value="FKBP-like"/>
    <property type="match status" value="1"/>
</dbReference>
<keyword evidence="5 6" id="KW-0413">Isomerase</keyword>
<reference evidence="8 9" key="1">
    <citation type="journal article" date="2015" name="Environ. Microbiol.">
        <title>Metagenome sequence of Elaphomyces granulatus from sporocarp tissue reveals Ascomycota ectomycorrhizal fingerprints of genome expansion and a Proteobacteria-rich microbiome.</title>
        <authorList>
            <person name="Quandt C.A."/>
            <person name="Kohler A."/>
            <person name="Hesse C.N."/>
            <person name="Sharpton T.J."/>
            <person name="Martin F."/>
            <person name="Spatafora J.W."/>
        </authorList>
    </citation>
    <scope>NUCLEOTIDE SEQUENCE [LARGE SCALE GENOMIC DNA]</scope>
    <source>
        <strain evidence="8 9">OSC145934</strain>
    </source>
</reference>
<accession>A0A232LLM6</accession>
<evidence type="ECO:0000313" key="8">
    <source>
        <dbReference type="EMBL" id="OXV05070.1"/>
    </source>
</evidence>
<dbReference type="Proteomes" id="UP000243515">
    <property type="component" value="Unassembled WGS sequence"/>
</dbReference>
<sequence>MGHPIKIQVQACENAGDLMDVLTLLAEKDSAFVKVPSDSIFKTHEDQRPPFIAKGSNLLFTVKIVKIQSLQEAMAERNAGLEKIKANEIPTRDKYIADNKLVVKTTPSGLKYFITQPSVKHKPLTGDTLLVNYTGKTIDGKVFDSSVEADAQKAGLNQPGRNYEPLQVIVGTGGVIKGWDEGLLLLNEGSKAEFIIPSDLGYGADGAGSDIPAYSTLIFDVELVKIKPIKHAPAKPVTKAPVKHKTTAAKKKS</sequence>
<dbReference type="PROSITE" id="PS50059">
    <property type="entry name" value="FKBP_PPIASE"/>
    <property type="match status" value="1"/>
</dbReference>
<evidence type="ECO:0000256" key="2">
    <source>
        <dbReference type="ARBA" id="ARBA00002388"/>
    </source>
</evidence>
<evidence type="ECO:0000313" key="9">
    <source>
        <dbReference type="Proteomes" id="UP000243515"/>
    </source>
</evidence>
<dbReference type="EC" id="5.2.1.8" evidence="3 6"/>
<dbReference type="Pfam" id="PF00254">
    <property type="entry name" value="FKBP_C"/>
    <property type="match status" value="1"/>
</dbReference>
<dbReference type="InterPro" id="IPR046357">
    <property type="entry name" value="PPIase_dom_sf"/>
</dbReference>
<evidence type="ECO:0000256" key="1">
    <source>
        <dbReference type="ARBA" id="ARBA00000971"/>
    </source>
</evidence>
<comment type="caution">
    <text evidence="8">The sequence shown here is derived from an EMBL/GenBank/DDBJ whole genome shotgun (WGS) entry which is preliminary data.</text>
</comment>
<feature type="domain" description="PPIase FKBP-type" evidence="7">
    <location>
        <begin position="126"/>
        <end position="227"/>
    </location>
</feature>
<keyword evidence="4 6" id="KW-0697">Rotamase</keyword>
<dbReference type="Gene3D" id="3.10.50.40">
    <property type="match status" value="1"/>
</dbReference>
<organism evidence="8 9">
    <name type="scientific">Elaphomyces granulatus</name>
    <dbReference type="NCBI Taxonomy" id="519963"/>
    <lineage>
        <taxon>Eukaryota</taxon>
        <taxon>Fungi</taxon>
        <taxon>Dikarya</taxon>
        <taxon>Ascomycota</taxon>
        <taxon>Pezizomycotina</taxon>
        <taxon>Eurotiomycetes</taxon>
        <taxon>Eurotiomycetidae</taxon>
        <taxon>Eurotiales</taxon>
        <taxon>Elaphomycetaceae</taxon>
        <taxon>Elaphomyces</taxon>
    </lineage>
</organism>
<dbReference type="PANTHER" id="PTHR45779:SF7">
    <property type="entry name" value="PEPTIDYLPROLYL ISOMERASE"/>
    <property type="match status" value="1"/>
</dbReference>
<gene>
    <name evidence="8" type="ORF">Egran_07162</name>
</gene>
<protein>
    <recommendedName>
        <fullName evidence="3 6">peptidylprolyl isomerase</fullName>
        <ecNumber evidence="3 6">5.2.1.8</ecNumber>
    </recommendedName>
</protein>
<evidence type="ECO:0000256" key="3">
    <source>
        <dbReference type="ARBA" id="ARBA00013194"/>
    </source>
</evidence>
<dbReference type="InterPro" id="IPR044609">
    <property type="entry name" value="FKBP2/11"/>
</dbReference>